<dbReference type="InterPro" id="IPR001509">
    <property type="entry name" value="Epimerase_deHydtase"/>
</dbReference>
<dbReference type="SUPFAM" id="SSF51735">
    <property type="entry name" value="NAD(P)-binding Rossmann-fold domains"/>
    <property type="match status" value="1"/>
</dbReference>
<evidence type="ECO:0000259" key="3">
    <source>
        <dbReference type="Pfam" id="PF14667"/>
    </source>
</evidence>
<name>A0A2W2DNU7_9ACTN</name>
<dbReference type="SUPFAM" id="SSF51182">
    <property type="entry name" value="RmlC-like cupins"/>
    <property type="match status" value="1"/>
</dbReference>
<proteinExistence type="predicted"/>
<dbReference type="AlphaFoldDB" id="A0A2W2DNU7"/>
<feature type="domain" description="NAD-dependent epimerase/dehydratase" evidence="2">
    <location>
        <begin position="5"/>
        <end position="175"/>
    </location>
</feature>
<dbReference type="Pfam" id="PF14667">
    <property type="entry name" value="Polysacc_synt_C"/>
    <property type="match status" value="1"/>
</dbReference>
<feature type="region of interest" description="Disordered" evidence="1">
    <location>
        <begin position="355"/>
        <end position="376"/>
    </location>
</feature>
<evidence type="ECO:0000259" key="2">
    <source>
        <dbReference type="Pfam" id="PF01370"/>
    </source>
</evidence>
<sequence>MLRLAVTGAGGFLGWHVRVLLRALGWPEPVVVTRADLADPERVAARVAGVDRVLHLAGVNRGEPAEIAAGNIRLAAQLAEGLRRCPVPPGALVFANSVQAGNGTPYGDAKAAAARVLADTGLPLDDVLLPNLYGEHGRPHYNSAVATFCRVLADGGRPEVHVDRELALVHVTDAAARLAGVPAGGSWDPAMPALRVGVRALADRLTEVAAVYRTGEIPSLSDRHDVRLFNTYRSHCFPARYPLALPGRADARGELVETVKVHGGPGQTFCSTTRPGITRGEHFHLAKVERFVVLRGSAEISLRRVGDTEVLRFLVSGAEPVLIDMPTMWAHKLVNTGPDELVTMFWTNELFDPARPDTWPEPVEGPARPTPVAVAA</sequence>
<gene>
    <name evidence="4" type="ORF">C1I99_07185</name>
</gene>
<reference evidence="4 5" key="1">
    <citation type="submission" date="2018-01" db="EMBL/GenBank/DDBJ databases">
        <title>Draft genome sequence of Salinispora sp. 13K206.</title>
        <authorList>
            <person name="Sahin N."/>
            <person name="Saygin H."/>
            <person name="Ay H."/>
        </authorList>
    </citation>
    <scope>NUCLEOTIDE SEQUENCE [LARGE SCALE GENOMIC DNA]</scope>
    <source>
        <strain evidence="4 5">13K206</strain>
    </source>
</reference>
<evidence type="ECO:0000313" key="5">
    <source>
        <dbReference type="Proteomes" id="UP000248749"/>
    </source>
</evidence>
<accession>A0A2W2DNU7</accession>
<protein>
    <submittedName>
        <fullName evidence="4">Capsular biosynthesis protein</fullName>
    </submittedName>
</protein>
<dbReference type="InterPro" id="IPR036291">
    <property type="entry name" value="NAD(P)-bd_dom_sf"/>
</dbReference>
<dbReference type="InterPro" id="IPR014710">
    <property type="entry name" value="RmlC-like_jellyroll"/>
</dbReference>
<dbReference type="Gene3D" id="2.60.120.10">
    <property type="entry name" value="Jelly Rolls"/>
    <property type="match status" value="1"/>
</dbReference>
<dbReference type="Proteomes" id="UP000248749">
    <property type="component" value="Unassembled WGS sequence"/>
</dbReference>
<organism evidence="4 5">
    <name type="scientific">Micromonospora deserti</name>
    <dbReference type="NCBI Taxonomy" id="2070366"/>
    <lineage>
        <taxon>Bacteria</taxon>
        <taxon>Bacillati</taxon>
        <taxon>Actinomycetota</taxon>
        <taxon>Actinomycetes</taxon>
        <taxon>Micromonosporales</taxon>
        <taxon>Micromonosporaceae</taxon>
        <taxon>Micromonospora</taxon>
    </lineage>
</organism>
<dbReference type="OrthoDB" id="9801785at2"/>
<keyword evidence="5" id="KW-1185">Reference proteome</keyword>
<evidence type="ECO:0000313" key="4">
    <source>
        <dbReference type="EMBL" id="PZG01428.1"/>
    </source>
</evidence>
<feature type="domain" description="Capsular polysaccharide assembling protein CapF C-terminal" evidence="3">
    <location>
        <begin position="249"/>
        <end position="359"/>
    </location>
</feature>
<dbReference type="InterPro" id="IPR029303">
    <property type="entry name" value="CapF_C"/>
</dbReference>
<dbReference type="InterPro" id="IPR011051">
    <property type="entry name" value="RmlC_Cupin_sf"/>
</dbReference>
<dbReference type="Pfam" id="PF01370">
    <property type="entry name" value="Epimerase"/>
    <property type="match status" value="1"/>
</dbReference>
<evidence type="ECO:0000256" key="1">
    <source>
        <dbReference type="SAM" id="MobiDB-lite"/>
    </source>
</evidence>
<dbReference type="EMBL" id="POUB01000029">
    <property type="protein sequence ID" value="PZG01428.1"/>
    <property type="molecule type" value="Genomic_DNA"/>
</dbReference>
<dbReference type="RefSeq" id="WP_111133416.1">
    <property type="nucleotide sequence ID" value="NZ_POUB01000029.1"/>
</dbReference>
<comment type="caution">
    <text evidence="4">The sequence shown here is derived from an EMBL/GenBank/DDBJ whole genome shotgun (WGS) entry which is preliminary data.</text>
</comment>
<dbReference type="Gene3D" id="3.40.50.720">
    <property type="entry name" value="NAD(P)-binding Rossmann-like Domain"/>
    <property type="match status" value="1"/>
</dbReference>